<gene>
    <name evidence="1" type="ORF">ABFY20_07565</name>
</gene>
<organism evidence="1">
    <name type="scientific">Herbiconiux sp. A18JL235</name>
    <dbReference type="NCBI Taxonomy" id="3152363"/>
    <lineage>
        <taxon>Bacteria</taxon>
        <taxon>Bacillati</taxon>
        <taxon>Actinomycetota</taxon>
        <taxon>Actinomycetes</taxon>
        <taxon>Micrococcales</taxon>
        <taxon>Microbacteriaceae</taxon>
        <taxon>Herbiconiux</taxon>
    </lineage>
</organism>
<dbReference type="RefSeq" id="WP_368499329.1">
    <property type="nucleotide sequence ID" value="NZ_CP162511.1"/>
</dbReference>
<sequence length="52" mass="5713">MARGPVDQLLGYYISALPRLAIGNYTEFRSAAFVPGYGWTMSNAMPVSDIWG</sequence>
<evidence type="ECO:0000313" key="1">
    <source>
        <dbReference type="EMBL" id="XDI06950.1"/>
    </source>
</evidence>
<dbReference type="AlphaFoldDB" id="A0AB39BLH9"/>
<proteinExistence type="predicted"/>
<dbReference type="EMBL" id="CP162511">
    <property type="protein sequence ID" value="XDI06950.1"/>
    <property type="molecule type" value="Genomic_DNA"/>
</dbReference>
<accession>A0AB39BLH9</accession>
<name>A0AB39BLH9_9MICO</name>
<protein>
    <submittedName>
        <fullName evidence="1">Uncharacterized protein</fullName>
    </submittedName>
</protein>
<reference evidence="1" key="1">
    <citation type="submission" date="2024-05" db="EMBL/GenBank/DDBJ databases">
        <title>Herbiconiux sp. A18JL235.</title>
        <authorList>
            <person name="Zhang G."/>
        </authorList>
    </citation>
    <scope>NUCLEOTIDE SEQUENCE</scope>
    <source>
        <strain evidence="1">A18JL235</strain>
    </source>
</reference>